<protein>
    <recommendedName>
        <fullName evidence="5 17">Phosphoribosylamine--glycine ligase</fullName>
        <ecNumber evidence="4 17">6.3.4.13</ecNumber>
    </recommendedName>
    <alternativeName>
        <fullName evidence="16 17">GARS</fullName>
    </alternativeName>
    <alternativeName>
        <fullName evidence="14 17">Glycinamide ribonucleotide synthetase</fullName>
    </alternativeName>
    <alternativeName>
        <fullName evidence="15 17">Phosphoribosylglycinamide synthetase</fullName>
    </alternativeName>
</protein>
<evidence type="ECO:0000256" key="2">
    <source>
        <dbReference type="ARBA" id="ARBA00001946"/>
    </source>
</evidence>
<comment type="cofactor">
    <cofactor evidence="2">
        <name>Mg(2+)</name>
        <dbReference type="ChEBI" id="CHEBI:18420"/>
    </cofactor>
</comment>
<dbReference type="FunFam" id="3.30.470.20:FF:000031">
    <property type="entry name" value="Phosphoribosylamine--glycine ligase"/>
    <property type="match status" value="1"/>
</dbReference>
<dbReference type="Pfam" id="PF02843">
    <property type="entry name" value="GARS_C"/>
    <property type="match status" value="1"/>
</dbReference>
<keyword evidence="9 17" id="KW-0658">Purine biosynthesis</keyword>
<keyword evidence="6 17" id="KW-0436">Ligase</keyword>
<dbReference type="RefSeq" id="WP_307903656.1">
    <property type="nucleotide sequence ID" value="NZ_AP027059.1"/>
</dbReference>
<dbReference type="InterPro" id="IPR000115">
    <property type="entry name" value="PRibGlycinamide_synth"/>
</dbReference>
<evidence type="ECO:0000313" key="20">
    <source>
        <dbReference type="EMBL" id="BDU50801.1"/>
    </source>
</evidence>
<dbReference type="EC" id="6.3.4.13" evidence="4 17"/>
<dbReference type="GO" id="GO:0004637">
    <property type="term" value="F:phosphoribosylamine-glycine ligase activity"/>
    <property type="evidence" value="ECO:0007669"/>
    <property type="project" value="UniProtKB-UniRule"/>
</dbReference>
<dbReference type="Gene3D" id="3.30.1490.20">
    <property type="entry name" value="ATP-grasp fold, A domain"/>
    <property type="match status" value="1"/>
</dbReference>
<dbReference type="InterPro" id="IPR020559">
    <property type="entry name" value="PRibGlycinamide_synth_CS"/>
</dbReference>
<dbReference type="NCBIfam" id="TIGR00877">
    <property type="entry name" value="purD"/>
    <property type="match status" value="1"/>
</dbReference>
<dbReference type="Gene3D" id="3.90.600.10">
    <property type="entry name" value="Phosphoribosylglycinamide synthetase, C-terminal domain"/>
    <property type="match status" value="1"/>
</dbReference>
<keyword evidence="8 18" id="KW-0547">Nucleotide-binding</keyword>
<dbReference type="FunFam" id="3.30.1490.20:FF:000006">
    <property type="entry name" value="phosphoribosylamine--glycine ligase, chloroplastic-like"/>
    <property type="match status" value="1"/>
</dbReference>
<evidence type="ECO:0000256" key="14">
    <source>
        <dbReference type="ARBA" id="ARBA00042242"/>
    </source>
</evidence>
<evidence type="ECO:0000256" key="9">
    <source>
        <dbReference type="ARBA" id="ARBA00022755"/>
    </source>
</evidence>
<evidence type="ECO:0000256" key="6">
    <source>
        <dbReference type="ARBA" id="ARBA00022598"/>
    </source>
</evidence>
<dbReference type="GO" id="GO:0005524">
    <property type="term" value="F:ATP binding"/>
    <property type="evidence" value="ECO:0007669"/>
    <property type="project" value="UniProtKB-UniRule"/>
</dbReference>
<dbReference type="GO" id="GO:0006189">
    <property type="term" value="P:'de novo' IMP biosynthetic process"/>
    <property type="evidence" value="ECO:0007669"/>
    <property type="project" value="UniProtKB-UniRule"/>
</dbReference>
<dbReference type="PROSITE" id="PS50975">
    <property type="entry name" value="ATP_GRASP"/>
    <property type="match status" value="1"/>
</dbReference>
<evidence type="ECO:0000256" key="10">
    <source>
        <dbReference type="ARBA" id="ARBA00022840"/>
    </source>
</evidence>
<dbReference type="KEGG" id="haby:HLVA_13700"/>
<proteinExistence type="inferred from homology"/>
<evidence type="ECO:0000256" key="7">
    <source>
        <dbReference type="ARBA" id="ARBA00022723"/>
    </source>
</evidence>
<dbReference type="FunFam" id="3.90.600.10:FF:000001">
    <property type="entry name" value="Trifunctional purine biosynthetic protein adenosine-3"/>
    <property type="match status" value="1"/>
</dbReference>
<organism evidence="20 21">
    <name type="scientific">Haliovirga abyssi</name>
    <dbReference type="NCBI Taxonomy" id="2996794"/>
    <lineage>
        <taxon>Bacteria</taxon>
        <taxon>Fusobacteriati</taxon>
        <taxon>Fusobacteriota</taxon>
        <taxon>Fusobacteriia</taxon>
        <taxon>Fusobacteriales</taxon>
        <taxon>Haliovirgaceae</taxon>
        <taxon>Haliovirga</taxon>
    </lineage>
</organism>
<evidence type="ECO:0000256" key="4">
    <source>
        <dbReference type="ARBA" id="ARBA00013255"/>
    </source>
</evidence>
<dbReference type="InterPro" id="IPR020562">
    <property type="entry name" value="PRibGlycinamide_synth_N"/>
</dbReference>
<evidence type="ECO:0000256" key="5">
    <source>
        <dbReference type="ARBA" id="ARBA00020605"/>
    </source>
</evidence>
<keyword evidence="12" id="KW-0464">Manganese</keyword>
<accession>A0AAU9D493</accession>
<sequence>MKVLVIGNGGRESAICWKLFNSNKVSKIYIAPGNGGTLNYGENIDISVDNIVELKKFAVNNKIDLTVVGPEIPLTLGIVDEFGKDGLKIFGPSKEAAELEGSKDFAKKIMKKYKIPTADYETFTEYEEALKYLKNKGVPIVIKADGLAAGKGVTVAFNIDDAINALKDIMLDKIFGESGAKVVIEEYMDGEEASILAFTDGKTIYPMVSSQDHKRIYDGDKGPNTGGMGTYSPAPVVTDEVYKMVYNDILVPMIKGLKEEGIKYKGVLYAGLMISGKEVKVVEFNVRFGDPETQVVLPRLKTDLFEVFEAVAEEKLDKIKLEWDDRVAVCVVMASGGYPGKYEKEKLITGIKEAEENGLLVFHAGTKDENGKVTTNGGRVLDVVSIKDNIKAAVDDIYNKIDSINFENKFYRKDIAHKALKRES</sequence>
<dbReference type="SUPFAM" id="SSF51246">
    <property type="entry name" value="Rudiment single hybrid motif"/>
    <property type="match status" value="1"/>
</dbReference>
<dbReference type="SMART" id="SM01209">
    <property type="entry name" value="GARS_A"/>
    <property type="match status" value="1"/>
</dbReference>
<dbReference type="PROSITE" id="PS00184">
    <property type="entry name" value="GARS"/>
    <property type="match status" value="1"/>
</dbReference>
<evidence type="ECO:0000256" key="11">
    <source>
        <dbReference type="ARBA" id="ARBA00022842"/>
    </source>
</evidence>
<evidence type="ECO:0000256" key="15">
    <source>
        <dbReference type="ARBA" id="ARBA00042864"/>
    </source>
</evidence>
<dbReference type="Gene3D" id="3.30.470.20">
    <property type="entry name" value="ATP-grasp fold, B domain"/>
    <property type="match status" value="1"/>
</dbReference>
<dbReference type="PANTHER" id="PTHR43472:SF1">
    <property type="entry name" value="PHOSPHORIBOSYLAMINE--GLYCINE LIGASE, CHLOROPLASTIC"/>
    <property type="match status" value="1"/>
</dbReference>
<evidence type="ECO:0000256" key="16">
    <source>
        <dbReference type="ARBA" id="ARBA00079592"/>
    </source>
</evidence>
<dbReference type="Pfam" id="PF01071">
    <property type="entry name" value="GARS_A"/>
    <property type="match status" value="1"/>
</dbReference>
<dbReference type="SMART" id="SM01210">
    <property type="entry name" value="GARS_C"/>
    <property type="match status" value="1"/>
</dbReference>
<dbReference type="InterPro" id="IPR011761">
    <property type="entry name" value="ATP-grasp"/>
</dbReference>
<feature type="domain" description="ATP-grasp" evidence="19">
    <location>
        <begin position="107"/>
        <end position="313"/>
    </location>
</feature>
<evidence type="ECO:0000256" key="13">
    <source>
        <dbReference type="ARBA" id="ARBA00038345"/>
    </source>
</evidence>
<dbReference type="Gene3D" id="3.40.50.20">
    <property type="match status" value="1"/>
</dbReference>
<evidence type="ECO:0000256" key="8">
    <source>
        <dbReference type="ARBA" id="ARBA00022741"/>
    </source>
</evidence>
<name>A0AAU9D493_9FUSO</name>
<comment type="cofactor">
    <cofactor evidence="1">
        <name>Mn(2+)</name>
        <dbReference type="ChEBI" id="CHEBI:29035"/>
    </cofactor>
</comment>
<dbReference type="AlphaFoldDB" id="A0AAU9D493"/>
<dbReference type="InterPro" id="IPR020560">
    <property type="entry name" value="PRibGlycinamide_synth_C-dom"/>
</dbReference>
<evidence type="ECO:0000256" key="17">
    <source>
        <dbReference type="HAMAP-Rule" id="MF_00138"/>
    </source>
</evidence>
<gene>
    <name evidence="17 20" type="primary">purD</name>
    <name evidence="20" type="ORF">HLVA_13700</name>
</gene>
<keyword evidence="10 18" id="KW-0067">ATP-binding</keyword>
<reference evidence="20 21" key="1">
    <citation type="submission" date="2022-11" db="EMBL/GenBank/DDBJ databases">
        <title>Haliovirga abyssi gen. nov., sp. nov., a mesophilic fermentative bacterium isolated from the Iheya North hydrothermal field and the proposal of Haliovirgaceae fam. nov.</title>
        <authorList>
            <person name="Miyazaki U."/>
            <person name="Tame A."/>
            <person name="Miyazaki J."/>
            <person name="Takai K."/>
            <person name="Sawayama S."/>
            <person name="Kitajima M."/>
            <person name="Okamoto A."/>
            <person name="Nakagawa S."/>
        </authorList>
    </citation>
    <scope>NUCLEOTIDE SEQUENCE [LARGE SCALE GENOMIC DNA]</scope>
    <source>
        <strain evidence="20 21">IC12</strain>
    </source>
</reference>
<dbReference type="InterPro" id="IPR011054">
    <property type="entry name" value="Rudment_hybrid_motif"/>
</dbReference>
<dbReference type="InterPro" id="IPR013815">
    <property type="entry name" value="ATP_grasp_subdomain_1"/>
</dbReference>
<dbReference type="HAMAP" id="MF_00138">
    <property type="entry name" value="GARS"/>
    <property type="match status" value="1"/>
</dbReference>
<comment type="catalytic activity">
    <reaction evidence="17">
        <text>5-phospho-beta-D-ribosylamine + glycine + ATP = N(1)-(5-phospho-beta-D-ribosyl)glycinamide + ADP + phosphate + H(+)</text>
        <dbReference type="Rhea" id="RHEA:17453"/>
        <dbReference type="ChEBI" id="CHEBI:15378"/>
        <dbReference type="ChEBI" id="CHEBI:30616"/>
        <dbReference type="ChEBI" id="CHEBI:43474"/>
        <dbReference type="ChEBI" id="CHEBI:57305"/>
        <dbReference type="ChEBI" id="CHEBI:58681"/>
        <dbReference type="ChEBI" id="CHEBI:143788"/>
        <dbReference type="ChEBI" id="CHEBI:456216"/>
        <dbReference type="EC" id="6.3.4.13"/>
    </reaction>
</comment>
<dbReference type="SUPFAM" id="SSF56059">
    <property type="entry name" value="Glutathione synthetase ATP-binding domain-like"/>
    <property type="match status" value="1"/>
</dbReference>
<dbReference type="GO" id="GO:0009113">
    <property type="term" value="P:purine nucleobase biosynthetic process"/>
    <property type="evidence" value="ECO:0007669"/>
    <property type="project" value="InterPro"/>
</dbReference>
<evidence type="ECO:0000256" key="12">
    <source>
        <dbReference type="ARBA" id="ARBA00023211"/>
    </source>
</evidence>
<dbReference type="SUPFAM" id="SSF52440">
    <property type="entry name" value="PreATP-grasp domain"/>
    <property type="match status" value="1"/>
</dbReference>
<comment type="similarity">
    <text evidence="13 17">Belongs to the GARS family.</text>
</comment>
<evidence type="ECO:0000256" key="18">
    <source>
        <dbReference type="PROSITE-ProRule" id="PRU00409"/>
    </source>
</evidence>
<dbReference type="Proteomes" id="UP001321582">
    <property type="component" value="Chromosome"/>
</dbReference>
<dbReference type="FunFam" id="3.40.50.20:FF:000006">
    <property type="entry name" value="Phosphoribosylamine--glycine ligase, chloroplastic"/>
    <property type="match status" value="1"/>
</dbReference>
<evidence type="ECO:0000256" key="3">
    <source>
        <dbReference type="ARBA" id="ARBA00005174"/>
    </source>
</evidence>
<dbReference type="GO" id="GO:0046872">
    <property type="term" value="F:metal ion binding"/>
    <property type="evidence" value="ECO:0007669"/>
    <property type="project" value="UniProtKB-KW"/>
</dbReference>
<dbReference type="InterPro" id="IPR020561">
    <property type="entry name" value="PRibGlycinamid_synth_ATP-grasp"/>
</dbReference>
<dbReference type="PANTHER" id="PTHR43472">
    <property type="entry name" value="PHOSPHORIBOSYLAMINE--GLYCINE LIGASE"/>
    <property type="match status" value="1"/>
</dbReference>
<keyword evidence="21" id="KW-1185">Reference proteome</keyword>
<evidence type="ECO:0000259" key="19">
    <source>
        <dbReference type="PROSITE" id="PS50975"/>
    </source>
</evidence>
<dbReference type="InterPro" id="IPR016185">
    <property type="entry name" value="PreATP-grasp_dom_sf"/>
</dbReference>
<dbReference type="EMBL" id="AP027059">
    <property type="protein sequence ID" value="BDU50801.1"/>
    <property type="molecule type" value="Genomic_DNA"/>
</dbReference>
<keyword evidence="7" id="KW-0479">Metal-binding</keyword>
<keyword evidence="11" id="KW-0460">Magnesium</keyword>
<evidence type="ECO:0000313" key="21">
    <source>
        <dbReference type="Proteomes" id="UP001321582"/>
    </source>
</evidence>
<dbReference type="Pfam" id="PF02844">
    <property type="entry name" value="GARS_N"/>
    <property type="match status" value="1"/>
</dbReference>
<dbReference type="InterPro" id="IPR037123">
    <property type="entry name" value="PRibGlycinamide_synth_C_sf"/>
</dbReference>
<comment type="pathway">
    <text evidence="3 17">Purine metabolism; IMP biosynthesis via de novo pathway; N(1)-(5-phospho-D-ribosyl)glycinamide from 5-phospho-alpha-D-ribose 1-diphosphate: step 2/2.</text>
</comment>
<evidence type="ECO:0000256" key="1">
    <source>
        <dbReference type="ARBA" id="ARBA00001936"/>
    </source>
</evidence>